<dbReference type="InterPro" id="IPR018247">
    <property type="entry name" value="EF_Hand_1_Ca_BS"/>
</dbReference>
<dbReference type="Pfam" id="PF13385">
    <property type="entry name" value="Laminin_G_3"/>
    <property type="match status" value="1"/>
</dbReference>
<dbReference type="KEGG" id="pbas:SMSP2_01736"/>
<evidence type="ECO:0008006" key="4">
    <source>
        <dbReference type="Google" id="ProtNLM"/>
    </source>
</evidence>
<gene>
    <name evidence="2" type="ORF">SMSP2_01736</name>
</gene>
<dbReference type="EMBL" id="CP019646">
    <property type="protein sequence ID" value="AQQ71363.1"/>
    <property type="molecule type" value="Genomic_DNA"/>
</dbReference>
<dbReference type="Proteomes" id="UP000188181">
    <property type="component" value="Chromosome"/>
</dbReference>
<dbReference type="AlphaFoldDB" id="A0A1Q2MF88"/>
<dbReference type="Gene3D" id="2.60.40.10">
    <property type="entry name" value="Immunoglobulins"/>
    <property type="match status" value="1"/>
</dbReference>
<dbReference type="STRING" id="1851148.SMSP2_01736"/>
<sequence precursor="true">MAKKMLYFVSLFILTISVNAGSVNWWGPVGGADGDWCLTDNWFEMVLPTSADDVYIDDPGAGNCVVDGGCTTECLYLYVGSTADLADKGLIVNSGTVEVGQQVRLGWAAGSGGKLTLNGGTIYEPNSQNFLSRMGNAVLEINGGHYDLTTRFFLIGEFAPGTGTLNMNDGQITCGNFNLCRGNASTSPGNGYVNMTGGLIQAAAVQFNPANRGTEGEFESKITLAGGEIKTNNLVMNLNSEFEIGGTGVLTLAGNDSAAVAGYVAEGKFYSSDGYKPPTIEVTTDDQNNTITVVTAELIGPEAWDPTPVNNTTVSSADINTLVLEWQAGSDAVEHDVYFGDDYDAVLAADTNTAGIYKGRQAATAWDVDITLALNGDYYWRVDEVDDQGGIVTGEVWGFDVESMLPLEYFETYADTEALQAVWNGSPELETTIVRSDAGAMKFVYDTTAAPYYDEVTCTSPAITDFTAENVQSLRLSIRGMETNSPEMLYVGIADGSGNSATVMFDGEPADFIMYDWQVDSDGSPSWVDYYFDLGEFAAAGVDLTDVVSYSVGVGDGAAEGGTGTIYVDDIRLYTFICRQFDGDSDLTGNCEINLNDFVEIAQDWGMTGGSFAAAEPAVSPVIYYAFEDGTGGTSVDSSGNSFDGEIKLVEEYTAASPTWAGDGVASSRWSGTGCLVLDGTYAIEVPTASLAGVTDEVTFSIWAYGDPANQPNDNALILAAMNPDVENLHVFKFHAPWYIASGAPNYTWASSSDFLRWTVEQPGDFAGKWNHFALTKNVTEGTQKIYKNGVLIAQMNGVEDLSHAPDVTDFSIGGRFDFNKWVWYGKIDEFRMYDKELSQAEIVWLANEENIVQDLVSNADPSGDGVVGIADFEIVAADWLEEILWPAAE</sequence>
<evidence type="ECO:0000313" key="3">
    <source>
        <dbReference type="Proteomes" id="UP000188181"/>
    </source>
</evidence>
<dbReference type="PROSITE" id="PS00018">
    <property type="entry name" value="EF_HAND_1"/>
    <property type="match status" value="1"/>
</dbReference>
<reference evidence="3" key="1">
    <citation type="submission" date="2017-02" db="EMBL/GenBank/DDBJ databases">
        <title>Comparative genomics and description of representatives of a novel lineage of planctomycetes thriving in anoxic sediments.</title>
        <authorList>
            <person name="Spring S."/>
            <person name="Bunk B."/>
            <person name="Sproer C."/>
        </authorList>
    </citation>
    <scope>NUCLEOTIDE SEQUENCE [LARGE SCALE GENOMIC DNA]</scope>
    <source>
        <strain evidence="3">SM-Chi-D1</strain>
    </source>
</reference>
<dbReference type="InterPro" id="IPR013320">
    <property type="entry name" value="ConA-like_dom_sf"/>
</dbReference>
<keyword evidence="1" id="KW-0732">Signal</keyword>
<organism evidence="2 3">
    <name type="scientific">Limihaloglobus sulfuriphilus</name>
    <dbReference type="NCBI Taxonomy" id="1851148"/>
    <lineage>
        <taxon>Bacteria</taxon>
        <taxon>Pseudomonadati</taxon>
        <taxon>Planctomycetota</taxon>
        <taxon>Phycisphaerae</taxon>
        <taxon>Sedimentisphaerales</taxon>
        <taxon>Sedimentisphaeraceae</taxon>
        <taxon>Limihaloglobus</taxon>
    </lineage>
</organism>
<keyword evidence="3" id="KW-1185">Reference proteome</keyword>
<protein>
    <recommendedName>
        <fullName evidence="4">LamG-like jellyroll fold domain-containing protein</fullName>
    </recommendedName>
</protein>
<feature type="chain" id="PRO_5010319158" description="LamG-like jellyroll fold domain-containing protein" evidence="1">
    <location>
        <begin position="21"/>
        <end position="890"/>
    </location>
</feature>
<accession>A0A1Q2MF88</accession>
<dbReference type="RefSeq" id="WP_186804649.1">
    <property type="nucleotide sequence ID" value="NZ_CP019646.1"/>
</dbReference>
<proteinExistence type="predicted"/>
<dbReference type="Gene3D" id="2.60.120.200">
    <property type="match status" value="1"/>
</dbReference>
<evidence type="ECO:0000313" key="2">
    <source>
        <dbReference type="EMBL" id="AQQ71363.1"/>
    </source>
</evidence>
<feature type="signal peptide" evidence="1">
    <location>
        <begin position="1"/>
        <end position="20"/>
    </location>
</feature>
<dbReference type="SUPFAM" id="SSF49899">
    <property type="entry name" value="Concanavalin A-like lectins/glucanases"/>
    <property type="match status" value="1"/>
</dbReference>
<name>A0A1Q2MF88_9BACT</name>
<dbReference type="InterPro" id="IPR013783">
    <property type="entry name" value="Ig-like_fold"/>
</dbReference>
<evidence type="ECO:0000256" key="1">
    <source>
        <dbReference type="SAM" id="SignalP"/>
    </source>
</evidence>
<dbReference type="Gene3D" id="2.60.120.430">
    <property type="entry name" value="Galactose-binding lectin"/>
    <property type="match status" value="1"/>
</dbReference>